<organism evidence="3 4">
    <name type="scientific">Kurthia populi</name>
    <dbReference type="NCBI Taxonomy" id="1562132"/>
    <lineage>
        <taxon>Bacteria</taxon>
        <taxon>Bacillati</taxon>
        <taxon>Bacillota</taxon>
        <taxon>Bacilli</taxon>
        <taxon>Bacillales</taxon>
        <taxon>Caryophanaceae</taxon>
        <taxon>Kurthia</taxon>
    </lineage>
</organism>
<feature type="signal peptide" evidence="2">
    <location>
        <begin position="1"/>
        <end position="24"/>
    </location>
</feature>
<evidence type="ECO:0000256" key="1">
    <source>
        <dbReference type="SAM" id="MobiDB-lite"/>
    </source>
</evidence>
<comment type="caution">
    <text evidence="3">The sequence shown here is derived from an EMBL/GenBank/DDBJ whole genome shotgun (WGS) entry which is preliminary data.</text>
</comment>
<evidence type="ECO:0000256" key="2">
    <source>
        <dbReference type="SAM" id="SignalP"/>
    </source>
</evidence>
<keyword evidence="4" id="KW-1185">Reference proteome</keyword>
<sequence length="90" mass="9724">MMKKWVFALCGVALVTATPLTASAATVEDQAVVVETKTEKVTWKPMSDNAAAKTDEVAITPDKPATTKKTTKKKAAKKKKTTKKKSSKKK</sequence>
<name>A0ABW5Y491_9BACL</name>
<proteinExistence type="predicted"/>
<keyword evidence="2" id="KW-0732">Signal</keyword>
<evidence type="ECO:0000313" key="4">
    <source>
        <dbReference type="Proteomes" id="UP001597568"/>
    </source>
</evidence>
<reference evidence="4" key="1">
    <citation type="journal article" date="2019" name="Int. J. Syst. Evol. Microbiol.">
        <title>The Global Catalogue of Microorganisms (GCM) 10K type strain sequencing project: providing services to taxonomists for standard genome sequencing and annotation.</title>
        <authorList>
            <consortium name="The Broad Institute Genomics Platform"/>
            <consortium name="The Broad Institute Genome Sequencing Center for Infectious Disease"/>
            <person name="Wu L."/>
            <person name="Ma J."/>
        </authorList>
    </citation>
    <scope>NUCLEOTIDE SEQUENCE [LARGE SCALE GENOMIC DNA]</scope>
    <source>
        <strain evidence="4">KCTC 33522</strain>
    </source>
</reference>
<gene>
    <name evidence="3" type="ORF">ACFSY7_16855</name>
</gene>
<feature type="chain" id="PRO_5045655392" evidence="2">
    <location>
        <begin position="25"/>
        <end position="90"/>
    </location>
</feature>
<protein>
    <submittedName>
        <fullName evidence="3">Uncharacterized protein</fullName>
    </submittedName>
</protein>
<evidence type="ECO:0000313" key="3">
    <source>
        <dbReference type="EMBL" id="MFD2870163.1"/>
    </source>
</evidence>
<feature type="region of interest" description="Disordered" evidence="1">
    <location>
        <begin position="45"/>
        <end position="90"/>
    </location>
</feature>
<feature type="compositionally biased region" description="Basic residues" evidence="1">
    <location>
        <begin position="69"/>
        <end position="90"/>
    </location>
</feature>
<dbReference type="RefSeq" id="WP_380148812.1">
    <property type="nucleotide sequence ID" value="NZ_JBHUOR010000135.1"/>
</dbReference>
<accession>A0ABW5Y491</accession>
<dbReference type="EMBL" id="JBHUOR010000135">
    <property type="protein sequence ID" value="MFD2870163.1"/>
    <property type="molecule type" value="Genomic_DNA"/>
</dbReference>
<dbReference type="Proteomes" id="UP001597568">
    <property type="component" value="Unassembled WGS sequence"/>
</dbReference>